<sequence length="145" mass="15754">MPPKKTAGAAAEGGDWVATALCHMIMNCDEFKIDTNKLTPTLSPSMFPDVCCHFLDRKILTTLRRPRKINSMINAYGFEFKNGKVIQSGSQAPAAPAGPSTNASASENGKDEKTKARQGPASKKRKIADDEDSSDRVKEEDDHEA</sequence>
<proteinExistence type="predicted"/>
<feature type="compositionally biased region" description="Basic and acidic residues" evidence="1">
    <location>
        <begin position="134"/>
        <end position="145"/>
    </location>
</feature>
<dbReference type="OrthoDB" id="4713722at2759"/>
<reference evidence="2" key="1">
    <citation type="submission" date="2017-09" db="EMBL/GenBank/DDBJ databases">
        <title>Polyketide synthases of a Diaporthe helianthi virulent isolate.</title>
        <authorList>
            <person name="Baroncelli R."/>
        </authorList>
    </citation>
    <scope>NUCLEOTIDE SEQUENCE [LARGE SCALE GENOMIC DNA]</scope>
    <source>
        <strain evidence="2">7/96</strain>
    </source>
</reference>
<keyword evidence="3" id="KW-1185">Reference proteome</keyword>
<organism evidence="2 3">
    <name type="scientific">Diaporthe helianthi</name>
    <dbReference type="NCBI Taxonomy" id="158607"/>
    <lineage>
        <taxon>Eukaryota</taxon>
        <taxon>Fungi</taxon>
        <taxon>Dikarya</taxon>
        <taxon>Ascomycota</taxon>
        <taxon>Pezizomycotina</taxon>
        <taxon>Sordariomycetes</taxon>
        <taxon>Sordariomycetidae</taxon>
        <taxon>Diaporthales</taxon>
        <taxon>Diaporthaceae</taxon>
        <taxon>Diaporthe</taxon>
    </lineage>
</organism>
<comment type="caution">
    <text evidence="2">The sequence shown here is derived from an EMBL/GenBank/DDBJ whole genome shotgun (WGS) entry which is preliminary data.</text>
</comment>
<evidence type="ECO:0000313" key="2">
    <source>
        <dbReference type="EMBL" id="POS69714.1"/>
    </source>
</evidence>
<feature type="compositionally biased region" description="Low complexity" evidence="1">
    <location>
        <begin position="89"/>
        <end position="100"/>
    </location>
</feature>
<dbReference type="EMBL" id="MAVT02002045">
    <property type="protein sequence ID" value="POS69714.1"/>
    <property type="molecule type" value="Genomic_DNA"/>
</dbReference>
<protein>
    <submittedName>
        <fullName evidence="2">Uncharacterized protein</fullName>
    </submittedName>
</protein>
<gene>
    <name evidence="2" type="ORF">DHEL01_v211892</name>
</gene>
<dbReference type="Proteomes" id="UP000094444">
    <property type="component" value="Unassembled WGS sequence"/>
</dbReference>
<dbReference type="InParanoid" id="A0A2P5HHJ0"/>
<name>A0A2P5HHJ0_DIAHE</name>
<feature type="region of interest" description="Disordered" evidence="1">
    <location>
        <begin position="89"/>
        <end position="145"/>
    </location>
</feature>
<dbReference type="AlphaFoldDB" id="A0A2P5HHJ0"/>
<evidence type="ECO:0000313" key="3">
    <source>
        <dbReference type="Proteomes" id="UP000094444"/>
    </source>
</evidence>
<evidence type="ECO:0000256" key="1">
    <source>
        <dbReference type="SAM" id="MobiDB-lite"/>
    </source>
</evidence>
<accession>A0A2P5HHJ0</accession>